<dbReference type="OrthoDB" id="7363897at2"/>
<protein>
    <recommendedName>
        <fullName evidence="3">Secreted protein</fullName>
    </recommendedName>
</protein>
<dbReference type="Proteomes" id="UP000223606">
    <property type="component" value="Chromosome 1"/>
</dbReference>
<reference evidence="2" key="1">
    <citation type="submission" date="2017-09" db="EMBL/GenBank/DDBJ databases">
        <title>Genome sequence of Nannocystis excedens DSM 71.</title>
        <authorList>
            <person name="Blom J."/>
        </authorList>
    </citation>
    <scope>NUCLEOTIDE SEQUENCE [LARGE SCALE GENOMIC DNA]</scope>
    <source>
        <strain evidence="2">type strain: E19</strain>
    </source>
</reference>
<dbReference type="AlphaFoldDB" id="A0A2C9D566"/>
<sequence>MELLLSICLLSSPVDCRKENIVVSMDPVGPMQCMMTAPQTIAQWNESHPKWRVVRWQCTPRERVKKFAI</sequence>
<evidence type="ECO:0000313" key="2">
    <source>
        <dbReference type="Proteomes" id="UP000223606"/>
    </source>
</evidence>
<name>A0A2C9D566_9HYPH</name>
<accession>A0A2C9D566</accession>
<keyword evidence="2" id="KW-1185">Reference proteome</keyword>
<evidence type="ECO:0000313" key="1">
    <source>
        <dbReference type="EMBL" id="SON55482.1"/>
    </source>
</evidence>
<proteinExistence type="predicted"/>
<gene>
    <name evidence="1" type="ORF">HDIA_1941</name>
</gene>
<dbReference type="RefSeq" id="WP_099555987.1">
    <property type="nucleotide sequence ID" value="NZ_LT960614.1"/>
</dbReference>
<organism evidence="1 2">
    <name type="scientific">Hartmannibacter diazotrophicus</name>
    <dbReference type="NCBI Taxonomy" id="1482074"/>
    <lineage>
        <taxon>Bacteria</taxon>
        <taxon>Pseudomonadati</taxon>
        <taxon>Pseudomonadota</taxon>
        <taxon>Alphaproteobacteria</taxon>
        <taxon>Hyphomicrobiales</taxon>
        <taxon>Pleomorphomonadaceae</taxon>
        <taxon>Hartmannibacter</taxon>
    </lineage>
</organism>
<dbReference type="EMBL" id="LT960614">
    <property type="protein sequence ID" value="SON55482.1"/>
    <property type="molecule type" value="Genomic_DNA"/>
</dbReference>
<dbReference type="KEGG" id="hdi:HDIA_1941"/>
<evidence type="ECO:0008006" key="3">
    <source>
        <dbReference type="Google" id="ProtNLM"/>
    </source>
</evidence>